<feature type="compositionally biased region" description="Basic and acidic residues" evidence="2">
    <location>
        <begin position="38"/>
        <end position="65"/>
    </location>
</feature>
<keyword evidence="1" id="KW-0863">Zinc-finger</keyword>
<dbReference type="Gene3D" id="3.30.40.10">
    <property type="entry name" value="Zinc/RING finger domain, C3HC4 (zinc finger)"/>
    <property type="match status" value="1"/>
</dbReference>
<dbReference type="AlphaFoldDB" id="A0A9K3GMU7"/>
<evidence type="ECO:0000313" key="5">
    <source>
        <dbReference type="Proteomes" id="UP000265618"/>
    </source>
</evidence>
<reference evidence="4 5" key="1">
    <citation type="journal article" date="2018" name="PLoS ONE">
        <title>The draft genome of Kipferlia bialata reveals reductive genome evolution in fornicate parasites.</title>
        <authorList>
            <person name="Tanifuji G."/>
            <person name="Takabayashi S."/>
            <person name="Kume K."/>
            <person name="Takagi M."/>
            <person name="Nakayama T."/>
            <person name="Kamikawa R."/>
            <person name="Inagaki Y."/>
            <person name="Hashimoto T."/>
        </authorList>
    </citation>
    <scope>NUCLEOTIDE SEQUENCE [LARGE SCALE GENOMIC DNA]</scope>
    <source>
        <strain evidence="4">NY0173</strain>
    </source>
</reference>
<accession>A0A9K3GMU7</accession>
<dbReference type="Proteomes" id="UP000265618">
    <property type="component" value="Unassembled WGS sequence"/>
</dbReference>
<evidence type="ECO:0000256" key="1">
    <source>
        <dbReference type="PROSITE-ProRule" id="PRU00175"/>
    </source>
</evidence>
<keyword evidence="1" id="KW-0862">Zinc</keyword>
<evidence type="ECO:0000256" key="2">
    <source>
        <dbReference type="SAM" id="MobiDB-lite"/>
    </source>
</evidence>
<feature type="compositionally biased region" description="Basic and acidic residues" evidence="2">
    <location>
        <begin position="87"/>
        <end position="100"/>
    </location>
</feature>
<comment type="caution">
    <text evidence="4">The sequence shown here is derived from an EMBL/GenBank/DDBJ whole genome shotgun (WGS) entry which is preliminary data.</text>
</comment>
<name>A0A9K3GMU7_9EUKA</name>
<organism evidence="4 5">
    <name type="scientific">Kipferlia bialata</name>
    <dbReference type="NCBI Taxonomy" id="797122"/>
    <lineage>
        <taxon>Eukaryota</taxon>
        <taxon>Metamonada</taxon>
        <taxon>Carpediemonas-like organisms</taxon>
        <taxon>Kipferlia</taxon>
    </lineage>
</organism>
<sequence length="235" mass="25863">SPAIPSLHRVSVSCACAAVLLGCLWTLNHRRKRIPEPKAGMEGEIERRRLRDRERAANGRRELGVHPETAPKGTAKSGRVSPPAAGVEREGGSEAEREGERETEECPICKGAVAGEAAQFYCCPSISMCHECAKEWLTRCHKCPFCRKEATFYQVGSAATEVPDICNTSTPNKDLQPQETVSQTIGDVYTLSQIKDETRAVLRMCQDLMQQSTIEGSFRVIEGVYGMAQQAQGMY</sequence>
<feature type="domain" description="RING-type" evidence="3">
    <location>
        <begin position="106"/>
        <end position="147"/>
    </location>
</feature>
<dbReference type="EMBL" id="BDIP01004352">
    <property type="protein sequence ID" value="GIQ88752.1"/>
    <property type="molecule type" value="Genomic_DNA"/>
</dbReference>
<evidence type="ECO:0000259" key="3">
    <source>
        <dbReference type="PROSITE" id="PS50089"/>
    </source>
</evidence>
<dbReference type="InterPro" id="IPR013083">
    <property type="entry name" value="Znf_RING/FYVE/PHD"/>
</dbReference>
<dbReference type="PROSITE" id="PS50089">
    <property type="entry name" value="ZF_RING_2"/>
    <property type="match status" value="1"/>
</dbReference>
<gene>
    <name evidence="4" type="ORF">KIPB_011077</name>
</gene>
<dbReference type="InterPro" id="IPR001841">
    <property type="entry name" value="Znf_RING"/>
</dbReference>
<evidence type="ECO:0000313" key="4">
    <source>
        <dbReference type="EMBL" id="GIQ88752.1"/>
    </source>
</evidence>
<proteinExistence type="predicted"/>
<dbReference type="SUPFAM" id="SSF57850">
    <property type="entry name" value="RING/U-box"/>
    <property type="match status" value="1"/>
</dbReference>
<protein>
    <recommendedName>
        <fullName evidence="3">RING-type domain-containing protein</fullName>
    </recommendedName>
</protein>
<keyword evidence="5" id="KW-1185">Reference proteome</keyword>
<keyword evidence="1" id="KW-0479">Metal-binding</keyword>
<feature type="non-terminal residue" evidence="4">
    <location>
        <position position="1"/>
    </location>
</feature>
<dbReference type="GO" id="GO:0008270">
    <property type="term" value="F:zinc ion binding"/>
    <property type="evidence" value="ECO:0007669"/>
    <property type="project" value="UniProtKB-KW"/>
</dbReference>
<feature type="region of interest" description="Disordered" evidence="2">
    <location>
        <begin position="38"/>
        <end position="100"/>
    </location>
</feature>